<reference evidence="2" key="1">
    <citation type="journal article" date="2021" name="Proc. Natl. Acad. Sci. U.S.A.">
        <title>A Catalog of Tens of Thousands of Viruses from Human Metagenomes Reveals Hidden Associations with Chronic Diseases.</title>
        <authorList>
            <person name="Tisza M.J."/>
            <person name="Buck C.B."/>
        </authorList>
    </citation>
    <scope>NUCLEOTIDE SEQUENCE</scope>
    <source>
        <strain evidence="2">CtjfQ5</strain>
    </source>
</reference>
<evidence type="ECO:0000256" key="1">
    <source>
        <dbReference type="SAM" id="Phobius"/>
    </source>
</evidence>
<keyword evidence="1" id="KW-0812">Transmembrane</keyword>
<keyword evidence="1" id="KW-1133">Transmembrane helix</keyword>
<organism evidence="2">
    <name type="scientific">Siphoviridae sp. ctjfQ5</name>
    <dbReference type="NCBI Taxonomy" id="2823594"/>
    <lineage>
        <taxon>Viruses</taxon>
        <taxon>Duplodnaviria</taxon>
        <taxon>Heunggongvirae</taxon>
        <taxon>Uroviricota</taxon>
        <taxon>Caudoviricetes</taxon>
    </lineage>
</organism>
<dbReference type="EMBL" id="BK014655">
    <property type="protein sequence ID" value="DAD66267.1"/>
    <property type="molecule type" value="Genomic_DNA"/>
</dbReference>
<accession>A0A8S5L8K9</accession>
<feature type="transmembrane region" description="Helical" evidence="1">
    <location>
        <begin position="12"/>
        <end position="29"/>
    </location>
</feature>
<name>A0A8S5L8K9_9CAUD</name>
<evidence type="ECO:0000313" key="2">
    <source>
        <dbReference type="EMBL" id="DAD66267.1"/>
    </source>
</evidence>
<sequence length="86" mass="10254">MEFLRFIFSSPWIWLGFTILVCCILKYAVDLVNALRAKRKVHTFKMNDGSWNVLVENATRNDVEAAMVRQELREHLREQKREEDVK</sequence>
<proteinExistence type="predicted"/>
<keyword evidence="1" id="KW-0472">Membrane</keyword>
<protein>
    <submittedName>
        <fullName evidence="2">FAM209 family</fullName>
    </submittedName>
</protein>